<dbReference type="GO" id="GO:1990837">
    <property type="term" value="F:sequence-specific double-stranded DNA binding"/>
    <property type="evidence" value="ECO:0007669"/>
    <property type="project" value="TreeGrafter"/>
</dbReference>
<evidence type="ECO:0000256" key="1">
    <source>
        <dbReference type="ARBA" id="ARBA00022723"/>
    </source>
</evidence>
<evidence type="ECO:0000256" key="5">
    <source>
        <dbReference type="SAM" id="MobiDB-lite"/>
    </source>
</evidence>
<name>A0AAD8N8S6_9APIA</name>
<dbReference type="InterPro" id="IPR053031">
    <property type="entry name" value="Cuticle_assoc_protein"/>
</dbReference>
<organism evidence="7 8">
    <name type="scientific">Heracleum sosnowskyi</name>
    <dbReference type="NCBI Taxonomy" id="360622"/>
    <lineage>
        <taxon>Eukaryota</taxon>
        <taxon>Viridiplantae</taxon>
        <taxon>Streptophyta</taxon>
        <taxon>Embryophyta</taxon>
        <taxon>Tracheophyta</taxon>
        <taxon>Spermatophyta</taxon>
        <taxon>Magnoliopsida</taxon>
        <taxon>eudicotyledons</taxon>
        <taxon>Gunneridae</taxon>
        <taxon>Pentapetalae</taxon>
        <taxon>asterids</taxon>
        <taxon>campanulids</taxon>
        <taxon>Apiales</taxon>
        <taxon>Apiaceae</taxon>
        <taxon>Apioideae</taxon>
        <taxon>apioid superclade</taxon>
        <taxon>Tordylieae</taxon>
        <taxon>Tordyliinae</taxon>
        <taxon>Heracleum</taxon>
    </lineage>
</organism>
<keyword evidence="1" id="KW-0479">Metal-binding</keyword>
<dbReference type="GO" id="GO:0008270">
    <property type="term" value="F:zinc ion binding"/>
    <property type="evidence" value="ECO:0007669"/>
    <property type="project" value="UniProtKB-KW"/>
</dbReference>
<sequence length="224" mass="25033">MEQDSNSPSVGTTSPVSKSQTQSHPSGSNMNTVPTSLPSKRTSKTTSDVWDHFDKYKDANNNSRATCKYCDKDYAGGTRLQGTSTLRNHLITQCPKYPYRLEDKKQKTLCFKKTTTIGSESSGVMISRVKDCLSKLVSHYSNEQRLKNPENNNPQTKVSNEDSVKTVDSDDDSDMFESEFDKECDEDDALDTRNELDSLSGNPSARECNTFLLGVKNYNLCSTF</sequence>
<evidence type="ECO:0000256" key="4">
    <source>
        <dbReference type="PROSITE-ProRule" id="PRU00027"/>
    </source>
</evidence>
<protein>
    <recommendedName>
        <fullName evidence="6">BED-type domain-containing protein</fullName>
    </recommendedName>
</protein>
<dbReference type="Pfam" id="PF02892">
    <property type="entry name" value="zf-BED"/>
    <property type="match status" value="1"/>
</dbReference>
<feature type="compositionally biased region" description="Basic and acidic residues" evidence="5">
    <location>
        <begin position="159"/>
        <end position="168"/>
    </location>
</feature>
<evidence type="ECO:0000313" key="8">
    <source>
        <dbReference type="Proteomes" id="UP001237642"/>
    </source>
</evidence>
<evidence type="ECO:0000313" key="7">
    <source>
        <dbReference type="EMBL" id="KAK1398793.1"/>
    </source>
</evidence>
<dbReference type="PANTHER" id="PTHR34396:SF27">
    <property type="entry name" value="OS08G0208700 PROTEIN"/>
    <property type="match status" value="1"/>
</dbReference>
<feature type="compositionally biased region" description="Acidic residues" evidence="5">
    <location>
        <begin position="169"/>
        <end position="187"/>
    </location>
</feature>
<comment type="caution">
    <text evidence="7">The sequence shown here is derived from an EMBL/GenBank/DDBJ whole genome shotgun (WGS) entry which is preliminary data.</text>
</comment>
<dbReference type="InterPro" id="IPR036236">
    <property type="entry name" value="Znf_C2H2_sf"/>
</dbReference>
<dbReference type="GO" id="GO:0006357">
    <property type="term" value="P:regulation of transcription by RNA polymerase II"/>
    <property type="evidence" value="ECO:0007669"/>
    <property type="project" value="TreeGrafter"/>
</dbReference>
<dbReference type="SUPFAM" id="SSF57667">
    <property type="entry name" value="beta-beta-alpha zinc fingers"/>
    <property type="match status" value="1"/>
</dbReference>
<reference evidence="7" key="2">
    <citation type="submission" date="2023-05" db="EMBL/GenBank/DDBJ databases">
        <authorList>
            <person name="Schelkunov M.I."/>
        </authorList>
    </citation>
    <scope>NUCLEOTIDE SEQUENCE</scope>
    <source>
        <strain evidence="7">Hsosn_3</strain>
        <tissue evidence="7">Leaf</tissue>
    </source>
</reference>
<keyword evidence="8" id="KW-1185">Reference proteome</keyword>
<feature type="compositionally biased region" description="Polar residues" evidence="5">
    <location>
        <begin position="149"/>
        <end position="158"/>
    </location>
</feature>
<keyword evidence="2 4" id="KW-0863">Zinc-finger</keyword>
<evidence type="ECO:0000256" key="2">
    <source>
        <dbReference type="ARBA" id="ARBA00022771"/>
    </source>
</evidence>
<proteinExistence type="predicted"/>
<evidence type="ECO:0000256" key="3">
    <source>
        <dbReference type="ARBA" id="ARBA00022833"/>
    </source>
</evidence>
<dbReference type="InterPro" id="IPR003656">
    <property type="entry name" value="Znf_BED"/>
</dbReference>
<evidence type="ECO:0000259" key="6">
    <source>
        <dbReference type="PROSITE" id="PS50808"/>
    </source>
</evidence>
<dbReference type="AlphaFoldDB" id="A0AAD8N8S6"/>
<feature type="region of interest" description="Disordered" evidence="5">
    <location>
        <begin position="143"/>
        <end position="187"/>
    </location>
</feature>
<dbReference type="SMART" id="SM00614">
    <property type="entry name" value="ZnF_BED"/>
    <property type="match status" value="1"/>
</dbReference>
<feature type="domain" description="BED-type" evidence="6">
    <location>
        <begin position="44"/>
        <end position="101"/>
    </location>
</feature>
<dbReference type="EMBL" id="JAUIZM010000002">
    <property type="protein sequence ID" value="KAK1398793.1"/>
    <property type="molecule type" value="Genomic_DNA"/>
</dbReference>
<reference evidence="7" key="1">
    <citation type="submission" date="2023-02" db="EMBL/GenBank/DDBJ databases">
        <title>Genome of toxic invasive species Heracleum sosnowskyi carries increased number of genes despite the absence of recent whole-genome duplications.</title>
        <authorList>
            <person name="Schelkunov M."/>
            <person name="Shtratnikova V."/>
            <person name="Makarenko M."/>
            <person name="Klepikova A."/>
            <person name="Omelchenko D."/>
            <person name="Novikova G."/>
            <person name="Obukhova E."/>
            <person name="Bogdanov V."/>
            <person name="Penin A."/>
            <person name="Logacheva M."/>
        </authorList>
    </citation>
    <scope>NUCLEOTIDE SEQUENCE</scope>
    <source>
        <strain evidence="7">Hsosn_3</strain>
        <tissue evidence="7">Leaf</tissue>
    </source>
</reference>
<dbReference type="GO" id="GO:0005634">
    <property type="term" value="C:nucleus"/>
    <property type="evidence" value="ECO:0007669"/>
    <property type="project" value="TreeGrafter"/>
</dbReference>
<feature type="region of interest" description="Disordered" evidence="5">
    <location>
        <begin position="1"/>
        <end position="44"/>
    </location>
</feature>
<accession>A0AAD8N8S6</accession>
<gene>
    <name evidence="7" type="ORF">POM88_008656</name>
</gene>
<keyword evidence="3" id="KW-0862">Zinc</keyword>
<dbReference type="Proteomes" id="UP001237642">
    <property type="component" value="Unassembled WGS sequence"/>
</dbReference>
<dbReference type="PROSITE" id="PS50808">
    <property type="entry name" value="ZF_BED"/>
    <property type="match status" value="1"/>
</dbReference>
<dbReference type="PANTHER" id="PTHR34396">
    <property type="entry name" value="OS03G0264950 PROTEIN-RELATED"/>
    <property type="match status" value="1"/>
</dbReference>